<dbReference type="InterPro" id="IPR002491">
    <property type="entry name" value="ABC_transptr_periplasmic_BD"/>
</dbReference>
<accession>D9PFT9</accession>
<evidence type="ECO:0000313" key="2">
    <source>
        <dbReference type="EMBL" id="EFK97575.1"/>
    </source>
</evidence>
<feature type="domain" description="Fe/B12 periplasmic-binding" evidence="1">
    <location>
        <begin position="24"/>
        <end position="278"/>
    </location>
</feature>
<dbReference type="InterPro" id="IPR050902">
    <property type="entry name" value="ABC_Transporter_SBP"/>
</dbReference>
<proteinExistence type="predicted"/>
<dbReference type="AlphaFoldDB" id="D9PFT9"/>
<dbReference type="SUPFAM" id="SSF53807">
    <property type="entry name" value="Helical backbone' metal receptor"/>
    <property type="match status" value="1"/>
</dbReference>
<evidence type="ECO:0000259" key="1">
    <source>
        <dbReference type="PROSITE" id="PS50983"/>
    </source>
</evidence>
<reference evidence="2" key="1">
    <citation type="submission" date="2010-07" db="EMBL/GenBank/DDBJ databases">
        <authorList>
            <consortium name="CONSOLIDER consortium CSD2007-00005"/>
            <person name="Guazzaroni M.-E."/>
            <person name="Richter M."/>
            <person name="Garcia-Salamanca A."/>
            <person name="Yarza P."/>
            <person name="Ferrer M."/>
        </authorList>
    </citation>
    <scope>NUCLEOTIDE SEQUENCE</scope>
</reference>
<dbReference type="Gene3D" id="3.40.50.1980">
    <property type="entry name" value="Nitrogenase molybdenum iron protein domain"/>
    <property type="match status" value="2"/>
</dbReference>
<reference evidence="2" key="2">
    <citation type="journal article" date="2011" name="Microb. Ecol.">
        <title>Taxonomic and Functional Metagenomic Profiling of the Microbial Community in the Anoxic Sediment of a Sub-saline Shallow Lake (Laguna de Carrizo, Central Spain).</title>
        <authorList>
            <person name="Ferrer M."/>
            <person name="Guazzaroni M.E."/>
            <person name="Richter M."/>
            <person name="Garcia-Salamanca A."/>
            <person name="Yarza P."/>
            <person name="Suarez-Suarez A."/>
            <person name="Solano J."/>
            <person name="Alcaide M."/>
            <person name="van Dillewijn P."/>
            <person name="Molina-Henares M.A."/>
            <person name="Lopez-Cortes N."/>
            <person name="Al-Ramahi Y."/>
            <person name="Guerrero C."/>
            <person name="Acosta A."/>
            <person name="de Eugenio L.I."/>
            <person name="Martinez V."/>
            <person name="Marques S."/>
            <person name="Rojo F."/>
            <person name="Santero E."/>
            <person name="Genilloud O."/>
            <person name="Perez-Perez J."/>
            <person name="Rossello-Mora R."/>
            <person name="Ramos J.L."/>
        </authorList>
    </citation>
    <scope>NUCLEOTIDE SEQUENCE</scope>
</reference>
<gene>
    <name evidence="2" type="ORF">LDC_0384</name>
</gene>
<dbReference type="PROSITE" id="PS50983">
    <property type="entry name" value="FE_B12_PBP"/>
    <property type="match status" value="1"/>
</dbReference>
<dbReference type="PANTHER" id="PTHR30535:SF34">
    <property type="entry name" value="MOLYBDATE-BINDING PROTEIN MOLA"/>
    <property type="match status" value="1"/>
</dbReference>
<dbReference type="GO" id="GO:0071281">
    <property type="term" value="P:cellular response to iron ion"/>
    <property type="evidence" value="ECO:0007669"/>
    <property type="project" value="TreeGrafter"/>
</dbReference>
<comment type="caution">
    <text evidence="2">The sequence shown here is derived from an EMBL/GenBank/DDBJ whole genome shotgun (WGS) entry which is preliminary data.</text>
</comment>
<sequence length="280" mass="30460">MYFWATAFGVSAESPARDFSRPQRVVSINLCADELALRMLPRGNIAALSFYSARSEDSTIETRARGIPRTHGTLEEILSYRPDLVLAGDFTRPELRRGLGRFGIPVAMFEVPKSIGEIYSLLEKAGRLFGAEEDAARMIRELQASLAQIPSFARKPGIIFYQTHGYSPGAGTFENSIIEAAGGFNLAAAAGITDYGQMDLEKLVGLKPELVVFASDQMQNRTAAGELLRHPVFRSPHAAAGVIETFEIPSRFLHCGSAASIEAVTELNRRIAVLAGETIP</sequence>
<name>D9PFT9_9ZZZZ</name>
<protein>
    <submittedName>
        <fullName evidence="2">Periplasmic binding protein</fullName>
    </submittedName>
</protein>
<dbReference type="EMBL" id="ADZX01000121">
    <property type="protein sequence ID" value="EFK97575.1"/>
    <property type="molecule type" value="Genomic_DNA"/>
</dbReference>
<dbReference type="PANTHER" id="PTHR30535">
    <property type="entry name" value="VITAMIN B12-BINDING PROTEIN"/>
    <property type="match status" value="1"/>
</dbReference>
<dbReference type="Pfam" id="PF01497">
    <property type="entry name" value="Peripla_BP_2"/>
    <property type="match status" value="1"/>
</dbReference>
<organism evidence="2">
    <name type="scientific">sediment metagenome</name>
    <dbReference type="NCBI Taxonomy" id="749907"/>
    <lineage>
        <taxon>unclassified sequences</taxon>
        <taxon>metagenomes</taxon>
        <taxon>ecological metagenomes</taxon>
    </lineage>
</organism>